<feature type="domain" description="3-beta hydroxysteroid dehydrogenase/isomerase" evidence="4">
    <location>
        <begin position="50"/>
        <end position="206"/>
    </location>
</feature>
<dbReference type="PANTHER" id="PTHR43245">
    <property type="entry name" value="BIFUNCTIONAL POLYMYXIN RESISTANCE PROTEIN ARNA"/>
    <property type="match status" value="1"/>
</dbReference>
<dbReference type="AlphaFoldDB" id="A0A6G1IZD0"/>
<dbReference type="GO" id="GO:0016616">
    <property type="term" value="F:oxidoreductase activity, acting on the CH-OH group of donors, NAD or NADP as acceptor"/>
    <property type="evidence" value="ECO:0007669"/>
    <property type="project" value="InterPro"/>
</dbReference>
<sequence length="303" mass="33419">MLDKKQSTFDFGKIKLPAPTSSRNSSPATTPGAWSLRVAIPKAIDDKRFSYETADITSKIAVSAVIDKVMLQVIISTVSPAPPSSAKDLNDTNIIGTSNLLEAAKACPEAKAFVYTSSDSACHPSPFKQITEDECILYNANNSKDVYGKTKALADRAVVHANSPQLRTAVIRVPLLYGEGDTNFIPQAVASMRKGEYKNQVGTNQKMCVASQAFFITDDTPMPFSDFMRKCYAMTGHPVVGEWVYWVFTLGMVAPAIRRADIDHLDDGSWWSIEKAKRVLGYEPVMAQDEAVNKSLEWRMKTY</sequence>
<dbReference type="Proteomes" id="UP000799291">
    <property type="component" value="Unassembled WGS sequence"/>
</dbReference>
<dbReference type="InterPro" id="IPR036291">
    <property type="entry name" value="NAD(P)-bd_dom_sf"/>
</dbReference>
<evidence type="ECO:0000256" key="3">
    <source>
        <dbReference type="SAM" id="MobiDB-lite"/>
    </source>
</evidence>
<dbReference type="InterPro" id="IPR002225">
    <property type="entry name" value="3Beta_OHSteriod_DH/Estase"/>
</dbReference>
<gene>
    <name evidence="5" type="ORF">K458DRAFT_432131</name>
</gene>
<dbReference type="Gene3D" id="3.40.50.720">
    <property type="entry name" value="NAD(P)-binding Rossmann-like Domain"/>
    <property type="match status" value="1"/>
</dbReference>
<dbReference type="Pfam" id="PF01073">
    <property type="entry name" value="3Beta_HSD"/>
    <property type="match status" value="1"/>
</dbReference>
<evidence type="ECO:0000313" key="5">
    <source>
        <dbReference type="EMBL" id="KAF2683301.1"/>
    </source>
</evidence>
<accession>A0A6G1IZD0</accession>
<feature type="compositionally biased region" description="Polar residues" evidence="3">
    <location>
        <begin position="19"/>
        <end position="29"/>
    </location>
</feature>
<organism evidence="5 6">
    <name type="scientific">Lentithecium fluviatile CBS 122367</name>
    <dbReference type="NCBI Taxonomy" id="1168545"/>
    <lineage>
        <taxon>Eukaryota</taxon>
        <taxon>Fungi</taxon>
        <taxon>Dikarya</taxon>
        <taxon>Ascomycota</taxon>
        <taxon>Pezizomycotina</taxon>
        <taxon>Dothideomycetes</taxon>
        <taxon>Pleosporomycetidae</taxon>
        <taxon>Pleosporales</taxon>
        <taxon>Massarineae</taxon>
        <taxon>Lentitheciaceae</taxon>
        <taxon>Lentithecium</taxon>
    </lineage>
</organism>
<reference evidence="5" key="1">
    <citation type="journal article" date="2020" name="Stud. Mycol.">
        <title>101 Dothideomycetes genomes: a test case for predicting lifestyles and emergence of pathogens.</title>
        <authorList>
            <person name="Haridas S."/>
            <person name="Albert R."/>
            <person name="Binder M."/>
            <person name="Bloem J."/>
            <person name="Labutti K."/>
            <person name="Salamov A."/>
            <person name="Andreopoulos B."/>
            <person name="Baker S."/>
            <person name="Barry K."/>
            <person name="Bills G."/>
            <person name="Bluhm B."/>
            <person name="Cannon C."/>
            <person name="Castanera R."/>
            <person name="Culley D."/>
            <person name="Daum C."/>
            <person name="Ezra D."/>
            <person name="Gonzalez J."/>
            <person name="Henrissat B."/>
            <person name="Kuo A."/>
            <person name="Liang C."/>
            <person name="Lipzen A."/>
            <person name="Lutzoni F."/>
            <person name="Magnuson J."/>
            <person name="Mondo S."/>
            <person name="Nolan M."/>
            <person name="Ohm R."/>
            <person name="Pangilinan J."/>
            <person name="Park H.-J."/>
            <person name="Ramirez L."/>
            <person name="Alfaro M."/>
            <person name="Sun H."/>
            <person name="Tritt A."/>
            <person name="Yoshinaga Y."/>
            <person name="Zwiers L.-H."/>
            <person name="Turgeon B."/>
            <person name="Goodwin S."/>
            <person name="Spatafora J."/>
            <person name="Crous P."/>
            <person name="Grigoriev I."/>
        </authorList>
    </citation>
    <scope>NUCLEOTIDE SEQUENCE</scope>
    <source>
        <strain evidence="5">CBS 122367</strain>
    </source>
</reference>
<name>A0A6G1IZD0_9PLEO</name>
<dbReference type="PANTHER" id="PTHR43245:SF51">
    <property type="entry name" value="SHORT CHAIN DEHYDROGENASE_REDUCTASE FAMILY 42E, MEMBER 2"/>
    <property type="match status" value="1"/>
</dbReference>
<evidence type="ECO:0000256" key="2">
    <source>
        <dbReference type="ARBA" id="ARBA00023002"/>
    </source>
</evidence>
<proteinExistence type="inferred from homology"/>
<keyword evidence="2" id="KW-0560">Oxidoreductase</keyword>
<dbReference type="InterPro" id="IPR050177">
    <property type="entry name" value="Lipid_A_modif_metabolic_enz"/>
</dbReference>
<dbReference type="SUPFAM" id="SSF51735">
    <property type="entry name" value="NAD(P)-binding Rossmann-fold domains"/>
    <property type="match status" value="1"/>
</dbReference>
<comment type="similarity">
    <text evidence="1">Belongs to the 3-beta-HSD family.</text>
</comment>
<feature type="region of interest" description="Disordered" evidence="3">
    <location>
        <begin position="1"/>
        <end position="30"/>
    </location>
</feature>
<evidence type="ECO:0000259" key="4">
    <source>
        <dbReference type="Pfam" id="PF01073"/>
    </source>
</evidence>
<evidence type="ECO:0000256" key="1">
    <source>
        <dbReference type="ARBA" id="ARBA00009219"/>
    </source>
</evidence>
<evidence type="ECO:0000313" key="6">
    <source>
        <dbReference type="Proteomes" id="UP000799291"/>
    </source>
</evidence>
<dbReference type="OrthoDB" id="10058185at2759"/>
<dbReference type="EMBL" id="MU005584">
    <property type="protein sequence ID" value="KAF2683301.1"/>
    <property type="molecule type" value="Genomic_DNA"/>
</dbReference>
<keyword evidence="6" id="KW-1185">Reference proteome</keyword>
<protein>
    <submittedName>
        <fullName evidence="5">NAD(P)-binding protein</fullName>
    </submittedName>
</protein>
<dbReference type="GO" id="GO:0006694">
    <property type="term" value="P:steroid biosynthetic process"/>
    <property type="evidence" value="ECO:0007669"/>
    <property type="project" value="InterPro"/>
</dbReference>